<protein>
    <recommendedName>
        <fullName evidence="5">Anaphase-promoting complex subunit 4 WD40 domain-containing protein</fullName>
    </recommendedName>
</protein>
<dbReference type="InterPro" id="IPR001680">
    <property type="entry name" value="WD40_rpt"/>
</dbReference>
<dbReference type="EMBL" id="LGRX02033159">
    <property type="protein sequence ID" value="KAK3242493.1"/>
    <property type="molecule type" value="Genomic_DNA"/>
</dbReference>
<dbReference type="Proteomes" id="UP001190700">
    <property type="component" value="Unassembled WGS sequence"/>
</dbReference>
<dbReference type="PROSITE" id="PS50294">
    <property type="entry name" value="WD_REPEATS_REGION"/>
    <property type="match status" value="1"/>
</dbReference>
<dbReference type="InterPro" id="IPR011047">
    <property type="entry name" value="Quinoprotein_ADH-like_sf"/>
</dbReference>
<gene>
    <name evidence="3" type="ORF">CYMTET_47817</name>
</gene>
<dbReference type="PANTHER" id="PTHR45086:SF1">
    <property type="entry name" value="WD REPEAT-CONTAINING PROTEIN PCN"/>
    <property type="match status" value="1"/>
</dbReference>
<evidence type="ECO:0008006" key="5">
    <source>
        <dbReference type="Google" id="ProtNLM"/>
    </source>
</evidence>
<dbReference type="Gene3D" id="2.130.10.10">
    <property type="entry name" value="YVTN repeat-like/Quinoprotein amine dehydrogenase"/>
    <property type="match status" value="3"/>
</dbReference>
<dbReference type="SMART" id="SM00320">
    <property type="entry name" value="WD40"/>
    <property type="match status" value="8"/>
</dbReference>
<accession>A0AAE0BUJ9</accession>
<dbReference type="InterPro" id="IPR015943">
    <property type="entry name" value="WD40/YVTN_repeat-like_dom_sf"/>
</dbReference>
<dbReference type="GO" id="GO:0035266">
    <property type="term" value="P:meristem growth"/>
    <property type="evidence" value="ECO:0007669"/>
    <property type="project" value="InterPro"/>
</dbReference>
<keyword evidence="1" id="KW-0853">WD repeat</keyword>
<feature type="repeat" description="WD" evidence="1">
    <location>
        <begin position="174"/>
        <end position="208"/>
    </location>
</feature>
<evidence type="ECO:0000256" key="1">
    <source>
        <dbReference type="PROSITE-ProRule" id="PRU00221"/>
    </source>
</evidence>
<dbReference type="PANTHER" id="PTHR45086">
    <property type="entry name" value="WD REPEAT-CONTAINING PROTEIN PCN"/>
    <property type="match status" value="1"/>
</dbReference>
<evidence type="ECO:0000313" key="3">
    <source>
        <dbReference type="EMBL" id="KAK3242493.1"/>
    </source>
</evidence>
<organism evidence="3 4">
    <name type="scientific">Cymbomonas tetramitiformis</name>
    <dbReference type="NCBI Taxonomy" id="36881"/>
    <lineage>
        <taxon>Eukaryota</taxon>
        <taxon>Viridiplantae</taxon>
        <taxon>Chlorophyta</taxon>
        <taxon>Pyramimonadophyceae</taxon>
        <taxon>Pyramimonadales</taxon>
        <taxon>Pyramimonadaceae</taxon>
        <taxon>Cymbomonas</taxon>
    </lineage>
</organism>
<proteinExistence type="predicted"/>
<dbReference type="AlphaFoldDB" id="A0AAE0BUJ9"/>
<name>A0AAE0BUJ9_9CHLO</name>
<keyword evidence="4" id="KW-1185">Reference proteome</keyword>
<comment type="caution">
    <text evidence="3">The sequence shown here is derived from an EMBL/GenBank/DDBJ whole genome shotgun (WGS) entry which is preliminary data.</text>
</comment>
<sequence length="764" mass="81436">MTLTPTHVALHRARFVDWQPSAVVAIAATFDGEAVAVAREDGSIELYDSIGEWTCDLFIPGEEGAAFTSLVWCRCSEAEPTLPTYLQCRLFSADLNGFITEWDLQNLSVRKSVESLGGPVWRLVGEPQPSSDRQLLAAACDDGCLRLFNIEETNSGGRPGAHYKRSFGNVGARILSVAWNCSGEWLVSGSSDGCIHLWDPESGQQLQRITVGAGGVRKPGAELCVWSVLALADGTVVSGDATGRVQFWDSAMGTLLNGFHEHKGDILSLAATPKGNDVFASGVDHQVVLFQRVGQDAGEKEGAAVVDGGAHWVMAGKKRPHSHDVRALTMAAAPGAPAGACVLLSGGNDAQLNAYIATNFLHEHPVCVSKWPQRPAVQLVQPNMLLAQQPLWVDLWKLGKASEGTGEGSDVEMAEPPSHAARVRVSDGKHLTCSALAPSGAYLALAGVGGTRVYELDLESSLEGGAEAAVRRLAIKGGMPGARALAFTADSTCLLLATFDGCIHIYHMAKQQKIKVLSEHLEAVPGVAEAGEPSDGAQRAHVAMMAVSRDGMWLAAARSAMGRAGGPGQVHLYHLEAQRLHATLALPLEGSTQERLPRVTSLAFSPASDILVVTTATNQLHVFDVEAKELTPWSREHGRKLPARMLHMPGHLSGITFHPAPPEGKCPLIVHTPAALCHIDVLRAPLDEDAPPAPPPRKRQRKPPPKGQAFGGGGPGENFRVIPLDDPCLGLMFADSKNVVLVECPWSRCLRGFPAPLYKHVYGT</sequence>
<dbReference type="PROSITE" id="PS50082">
    <property type="entry name" value="WD_REPEATS_2"/>
    <property type="match status" value="1"/>
</dbReference>
<dbReference type="GO" id="GO:0010073">
    <property type="term" value="P:meristem maintenance"/>
    <property type="evidence" value="ECO:0007669"/>
    <property type="project" value="InterPro"/>
</dbReference>
<feature type="region of interest" description="Disordered" evidence="2">
    <location>
        <begin position="687"/>
        <end position="716"/>
    </location>
</feature>
<dbReference type="InterPro" id="IPR044622">
    <property type="entry name" value="PCN"/>
</dbReference>
<reference evidence="3 4" key="1">
    <citation type="journal article" date="2015" name="Genome Biol. Evol.">
        <title>Comparative Genomics of a Bacterivorous Green Alga Reveals Evolutionary Causalities and Consequences of Phago-Mixotrophic Mode of Nutrition.</title>
        <authorList>
            <person name="Burns J.A."/>
            <person name="Paasch A."/>
            <person name="Narechania A."/>
            <person name="Kim E."/>
        </authorList>
    </citation>
    <scope>NUCLEOTIDE SEQUENCE [LARGE SCALE GENOMIC DNA]</scope>
    <source>
        <strain evidence="3 4">PLY_AMNH</strain>
    </source>
</reference>
<dbReference type="Pfam" id="PF00400">
    <property type="entry name" value="WD40"/>
    <property type="match status" value="1"/>
</dbReference>
<evidence type="ECO:0000256" key="2">
    <source>
        <dbReference type="SAM" id="MobiDB-lite"/>
    </source>
</evidence>
<evidence type="ECO:0000313" key="4">
    <source>
        <dbReference type="Proteomes" id="UP001190700"/>
    </source>
</evidence>
<dbReference type="SUPFAM" id="SSF50998">
    <property type="entry name" value="Quinoprotein alcohol dehydrogenase-like"/>
    <property type="match status" value="1"/>
</dbReference>